<evidence type="ECO:0000256" key="4">
    <source>
        <dbReference type="ARBA" id="ARBA00022729"/>
    </source>
</evidence>
<dbReference type="PANTHER" id="PTHR28652">
    <property type="entry name" value="TRANSMEMBRANE PROTEIN 59-LIKE PROTEIN"/>
    <property type="match status" value="1"/>
</dbReference>
<keyword evidence="5 9" id="KW-1133">Transmembrane helix</keyword>
<keyword evidence="6" id="KW-0333">Golgi apparatus</keyword>
<gene>
    <name evidence="11" type="primary">Tmem59_1</name>
    <name evidence="11" type="ORF">GTO95_0013587</name>
</gene>
<evidence type="ECO:0000313" key="11">
    <source>
        <dbReference type="EMBL" id="MBN3323031.1"/>
    </source>
</evidence>
<comment type="caution">
    <text evidence="11">The sequence shown here is derived from an EMBL/GenBank/DDBJ whole genome shotgun (WGS) entry which is preliminary data.</text>
</comment>
<keyword evidence="7 9" id="KW-0472">Membrane</keyword>
<dbReference type="AlphaFoldDB" id="A0A8J7P290"/>
<organism evidence="11 12">
    <name type="scientific">Atractosteus spatula</name>
    <name type="common">Alligator gar</name>
    <name type="synonym">Lepisosteus spatula</name>
    <dbReference type="NCBI Taxonomy" id="7917"/>
    <lineage>
        <taxon>Eukaryota</taxon>
        <taxon>Metazoa</taxon>
        <taxon>Chordata</taxon>
        <taxon>Craniata</taxon>
        <taxon>Vertebrata</taxon>
        <taxon>Euteleostomi</taxon>
        <taxon>Actinopterygii</taxon>
        <taxon>Neopterygii</taxon>
        <taxon>Holostei</taxon>
        <taxon>Semionotiformes</taxon>
        <taxon>Lepisosteidae</taxon>
        <taxon>Atractosteus</taxon>
    </lineage>
</organism>
<evidence type="ECO:0000256" key="7">
    <source>
        <dbReference type="ARBA" id="ARBA00023136"/>
    </source>
</evidence>
<feature type="non-terminal residue" evidence="11">
    <location>
        <position position="317"/>
    </location>
</feature>
<feature type="non-terminal residue" evidence="11">
    <location>
        <position position="1"/>
    </location>
</feature>
<dbReference type="Pfam" id="PF12280">
    <property type="entry name" value="BSMAP"/>
    <property type="match status" value="1"/>
</dbReference>
<keyword evidence="8" id="KW-0325">Glycoprotein</keyword>
<comment type="similarity">
    <text evidence="2">Belongs to the TMEM59 family.</text>
</comment>
<dbReference type="Proteomes" id="UP000736164">
    <property type="component" value="Unassembled WGS sequence"/>
</dbReference>
<evidence type="ECO:0000256" key="2">
    <source>
        <dbReference type="ARBA" id="ARBA00009643"/>
    </source>
</evidence>
<dbReference type="GO" id="GO:0000139">
    <property type="term" value="C:Golgi membrane"/>
    <property type="evidence" value="ECO:0007669"/>
    <property type="project" value="UniProtKB-SubCell"/>
</dbReference>
<evidence type="ECO:0000313" key="12">
    <source>
        <dbReference type="Proteomes" id="UP000736164"/>
    </source>
</evidence>
<keyword evidence="12" id="KW-1185">Reference proteome</keyword>
<evidence type="ECO:0000256" key="5">
    <source>
        <dbReference type="ARBA" id="ARBA00022989"/>
    </source>
</evidence>
<evidence type="ECO:0000256" key="6">
    <source>
        <dbReference type="ARBA" id="ARBA00023034"/>
    </source>
</evidence>
<reference evidence="11" key="1">
    <citation type="journal article" date="2021" name="Cell">
        <title>Tracing the genetic footprints of vertebrate landing in non-teleost ray-finned fishes.</title>
        <authorList>
            <person name="Bi X."/>
            <person name="Wang K."/>
            <person name="Yang L."/>
            <person name="Pan H."/>
            <person name="Jiang H."/>
            <person name="Wei Q."/>
            <person name="Fang M."/>
            <person name="Yu H."/>
            <person name="Zhu C."/>
            <person name="Cai Y."/>
            <person name="He Y."/>
            <person name="Gan X."/>
            <person name="Zeng H."/>
            <person name="Yu D."/>
            <person name="Zhu Y."/>
            <person name="Jiang H."/>
            <person name="Qiu Q."/>
            <person name="Yang H."/>
            <person name="Zhang Y.E."/>
            <person name="Wang W."/>
            <person name="Zhu M."/>
            <person name="He S."/>
            <person name="Zhang G."/>
        </authorList>
    </citation>
    <scope>NUCLEOTIDE SEQUENCE</scope>
    <source>
        <strain evidence="11">Allg_001</strain>
    </source>
</reference>
<feature type="transmembrane region" description="Helical" evidence="9">
    <location>
        <begin position="233"/>
        <end position="257"/>
    </location>
</feature>
<accession>A0A8J7P290</accession>
<evidence type="ECO:0000256" key="1">
    <source>
        <dbReference type="ARBA" id="ARBA00004614"/>
    </source>
</evidence>
<evidence type="ECO:0000256" key="9">
    <source>
        <dbReference type="SAM" id="Phobius"/>
    </source>
</evidence>
<feature type="chain" id="PRO_5035193466" evidence="10">
    <location>
        <begin position="26"/>
        <end position="317"/>
    </location>
</feature>
<feature type="signal peptide" evidence="10">
    <location>
        <begin position="1"/>
        <end position="25"/>
    </location>
</feature>
<evidence type="ECO:0000256" key="8">
    <source>
        <dbReference type="ARBA" id="ARBA00023180"/>
    </source>
</evidence>
<keyword evidence="4 10" id="KW-0732">Signal</keyword>
<name>A0A8J7P290_ATRSP</name>
<proteinExistence type="inferred from homology"/>
<dbReference type="EMBL" id="JAAWVO010062597">
    <property type="protein sequence ID" value="MBN3323031.1"/>
    <property type="molecule type" value="Genomic_DNA"/>
</dbReference>
<sequence>MVRHGGGVCGLPALVSVLLVGLTAASELFDSQLGDMNYCKQECSTKHKSSAKDAVLNACHRGCRLYSICQFVNGNAGYNASREECQGACQEAYGGQAEQEGCRTGYRSHLLQSDVSPGEGALAHRPQPSSSALDVLSTWCSDIISSAHSFISSTWTFYLQADDGKVVVFQLWTRSDLLPGMRSSARSGVSDARAPDSDARLLFRRDVGSRGEGHSERHGQEVQLSRRSGLPRWILAACLFLSVMVMLWLSCASLVTAPEQHVKTQLSINGDKEFLDDTRKVMPYPLTPVIAVAVGQSDEGEEAGPLLVKVDLDKTIL</sequence>
<dbReference type="PANTHER" id="PTHR28652:SF1">
    <property type="entry name" value="TRANSMEMBRANE PROTEIN 59-LIKE"/>
    <property type="match status" value="1"/>
</dbReference>
<dbReference type="InterPro" id="IPR022065">
    <property type="entry name" value="Uncharacterised_TMEM59"/>
</dbReference>
<evidence type="ECO:0000256" key="10">
    <source>
        <dbReference type="SAM" id="SignalP"/>
    </source>
</evidence>
<protein>
    <submittedName>
        <fullName evidence="11">TMM59 protein</fullName>
    </submittedName>
</protein>
<keyword evidence="3 9" id="KW-0812">Transmembrane</keyword>
<comment type="subcellular location">
    <subcellularLocation>
        <location evidence="1">Golgi apparatus membrane</location>
        <topology evidence="1">Single-pass type I membrane protein</topology>
    </subcellularLocation>
</comment>
<evidence type="ECO:0000256" key="3">
    <source>
        <dbReference type="ARBA" id="ARBA00022692"/>
    </source>
</evidence>